<dbReference type="EMBL" id="CAJVPY010054206">
    <property type="protein sequence ID" value="CAG8816650.1"/>
    <property type="molecule type" value="Genomic_DNA"/>
</dbReference>
<gene>
    <name evidence="1" type="ORF">DERYTH_LOCUS26309</name>
</gene>
<feature type="non-terminal residue" evidence="1">
    <location>
        <position position="51"/>
    </location>
</feature>
<protein>
    <submittedName>
        <fullName evidence="1">17495_t:CDS:1</fullName>
    </submittedName>
</protein>
<proteinExistence type="predicted"/>
<evidence type="ECO:0000313" key="2">
    <source>
        <dbReference type="Proteomes" id="UP000789405"/>
    </source>
</evidence>
<keyword evidence="2" id="KW-1185">Reference proteome</keyword>
<name>A0A9N9P900_9GLOM</name>
<reference evidence="1" key="1">
    <citation type="submission" date="2021-06" db="EMBL/GenBank/DDBJ databases">
        <authorList>
            <person name="Kallberg Y."/>
            <person name="Tangrot J."/>
            <person name="Rosling A."/>
        </authorList>
    </citation>
    <scope>NUCLEOTIDE SEQUENCE</scope>
    <source>
        <strain evidence="1">MA453B</strain>
    </source>
</reference>
<accession>A0A9N9P900</accession>
<sequence length="51" mass="5955">MSTQEYIVNVKESGRIKELYLAISPNGDFVVEFVLLSSESKLWDLQLRMYN</sequence>
<comment type="caution">
    <text evidence="1">The sequence shown here is derived from an EMBL/GenBank/DDBJ whole genome shotgun (WGS) entry which is preliminary data.</text>
</comment>
<organism evidence="1 2">
    <name type="scientific">Dentiscutata erythropus</name>
    <dbReference type="NCBI Taxonomy" id="1348616"/>
    <lineage>
        <taxon>Eukaryota</taxon>
        <taxon>Fungi</taxon>
        <taxon>Fungi incertae sedis</taxon>
        <taxon>Mucoromycota</taxon>
        <taxon>Glomeromycotina</taxon>
        <taxon>Glomeromycetes</taxon>
        <taxon>Diversisporales</taxon>
        <taxon>Gigasporaceae</taxon>
        <taxon>Dentiscutata</taxon>
    </lineage>
</organism>
<evidence type="ECO:0000313" key="1">
    <source>
        <dbReference type="EMBL" id="CAG8816650.1"/>
    </source>
</evidence>
<dbReference type="Proteomes" id="UP000789405">
    <property type="component" value="Unassembled WGS sequence"/>
</dbReference>
<dbReference type="AlphaFoldDB" id="A0A9N9P900"/>